<dbReference type="RefSeq" id="WP_088910807.1">
    <property type="nucleotide sequence ID" value="NZ_CP018145.1"/>
</dbReference>
<keyword evidence="1" id="KW-1133">Transmembrane helix</keyword>
<keyword evidence="1" id="KW-0472">Membrane</keyword>
<dbReference type="Pfam" id="PF08905">
    <property type="entry name" value="DUF1850"/>
    <property type="match status" value="1"/>
</dbReference>
<dbReference type="Proteomes" id="UP000197781">
    <property type="component" value="Chromosome"/>
</dbReference>
<evidence type="ECO:0000313" key="3">
    <source>
        <dbReference type="Proteomes" id="UP000197781"/>
    </source>
</evidence>
<reference evidence="2 3" key="1">
    <citation type="submission" date="2016-11" db="EMBL/GenBank/DDBJ databases">
        <authorList>
            <person name="Jaros S."/>
            <person name="Januszkiewicz K."/>
            <person name="Wedrychowicz H."/>
        </authorList>
    </citation>
    <scope>NUCLEOTIDE SEQUENCE [LARGE SCALE GENOMIC DNA]</scope>
    <source>
        <strain evidence="2 3">NF2</strain>
    </source>
</reference>
<sequence>MVFIQAVTKGRGRTLFRLFSFLLLIIVIYAGISTPLIPALVIRDTQSNQVVWSANILDEAAFGIRWTHSIHRSTIEEQYRIVDGQIILSEMSFHDYGIGMENELAPGEELVLADGRFHIRNMQRSFPALRLFIGQVRANHTLLFAGKDIPLSLIDKPGEAITIQAEKRSILSELGGY</sequence>
<accession>A0A220MQN1</accession>
<name>A0A220MQN1_9BACL</name>
<evidence type="ECO:0000313" key="2">
    <source>
        <dbReference type="EMBL" id="ASJ57358.1"/>
    </source>
</evidence>
<keyword evidence="1" id="KW-0812">Transmembrane</keyword>
<organism evidence="2 3">
    <name type="scientific">Brevibacillus formosus</name>
    <dbReference type="NCBI Taxonomy" id="54913"/>
    <lineage>
        <taxon>Bacteria</taxon>
        <taxon>Bacillati</taxon>
        <taxon>Bacillota</taxon>
        <taxon>Bacilli</taxon>
        <taxon>Bacillales</taxon>
        <taxon>Paenibacillaceae</taxon>
        <taxon>Brevibacillus</taxon>
    </lineage>
</organism>
<evidence type="ECO:0008006" key="4">
    <source>
        <dbReference type="Google" id="ProtNLM"/>
    </source>
</evidence>
<protein>
    <recommendedName>
        <fullName evidence="4">DUF1850 domain-containing protein</fullName>
    </recommendedName>
</protein>
<dbReference type="InterPro" id="IPR015001">
    <property type="entry name" value="DUF1850"/>
</dbReference>
<dbReference type="KEGG" id="bfm:BP422_29900"/>
<evidence type="ECO:0000256" key="1">
    <source>
        <dbReference type="SAM" id="Phobius"/>
    </source>
</evidence>
<gene>
    <name evidence="2" type="ORF">BP422_29900</name>
</gene>
<feature type="transmembrane region" description="Helical" evidence="1">
    <location>
        <begin position="21"/>
        <end position="41"/>
    </location>
</feature>
<dbReference type="AlphaFoldDB" id="A0A220MQN1"/>
<proteinExistence type="predicted"/>
<dbReference type="EMBL" id="CP018145">
    <property type="protein sequence ID" value="ASJ57358.1"/>
    <property type="molecule type" value="Genomic_DNA"/>
</dbReference>